<evidence type="ECO:0000313" key="2">
    <source>
        <dbReference type="Proteomes" id="UP000199586"/>
    </source>
</evidence>
<accession>A0A1I5U6D5</accession>
<organism evidence="1 2">
    <name type="scientific">Sphingomonas rubra</name>
    <dbReference type="NCBI Taxonomy" id="634430"/>
    <lineage>
        <taxon>Bacteria</taxon>
        <taxon>Pseudomonadati</taxon>
        <taxon>Pseudomonadota</taxon>
        <taxon>Alphaproteobacteria</taxon>
        <taxon>Sphingomonadales</taxon>
        <taxon>Sphingomonadaceae</taxon>
        <taxon>Sphingomonas</taxon>
    </lineage>
</organism>
<evidence type="ECO:0008006" key="3">
    <source>
        <dbReference type="Google" id="ProtNLM"/>
    </source>
</evidence>
<sequence>MNRMVSITASIDQETSSMVAQAAEQRGITAAEYAAESIRRVAESDADYRAFLQAGIDALGRGDAVPHDEVMAELDAMIAKHRARCDG</sequence>
<protein>
    <recommendedName>
        <fullName evidence="3">Antitoxin</fullName>
    </recommendedName>
</protein>
<proteinExistence type="predicted"/>
<dbReference type="OrthoDB" id="5298181at2"/>
<name>A0A1I5U6D5_9SPHN</name>
<dbReference type="STRING" id="634430.SAMN04488241_110161"/>
<dbReference type="Proteomes" id="UP000199586">
    <property type="component" value="Unassembled WGS sequence"/>
</dbReference>
<dbReference type="RefSeq" id="WP_093334119.1">
    <property type="nucleotide sequence ID" value="NZ_FOXP01000010.1"/>
</dbReference>
<keyword evidence="2" id="KW-1185">Reference proteome</keyword>
<gene>
    <name evidence="1" type="ORF">SAMN04488241_110161</name>
</gene>
<dbReference type="Gene3D" id="6.20.450.20">
    <property type="match status" value="1"/>
</dbReference>
<dbReference type="AlphaFoldDB" id="A0A1I5U6D5"/>
<reference evidence="1 2" key="1">
    <citation type="submission" date="2016-10" db="EMBL/GenBank/DDBJ databases">
        <authorList>
            <person name="de Groot N.N."/>
        </authorList>
    </citation>
    <scope>NUCLEOTIDE SEQUENCE [LARGE SCALE GENOMIC DNA]</scope>
    <source>
        <strain evidence="1 2">CGMCC 1.9113</strain>
    </source>
</reference>
<dbReference type="EMBL" id="FOXP01000010">
    <property type="protein sequence ID" value="SFP90852.1"/>
    <property type="molecule type" value="Genomic_DNA"/>
</dbReference>
<evidence type="ECO:0000313" key="1">
    <source>
        <dbReference type="EMBL" id="SFP90852.1"/>
    </source>
</evidence>